<protein>
    <recommendedName>
        <fullName evidence="3">SHSP domain-containing protein</fullName>
    </recommendedName>
</protein>
<dbReference type="CDD" id="cd06464">
    <property type="entry name" value="ACD_sHsps-like"/>
    <property type="match status" value="1"/>
</dbReference>
<proteinExistence type="inferred from homology"/>
<organism evidence="4 5">
    <name type="scientific">Batrachochytrium salamandrivorans</name>
    <dbReference type="NCBI Taxonomy" id="1357716"/>
    <lineage>
        <taxon>Eukaryota</taxon>
        <taxon>Fungi</taxon>
        <taxon>Fungi incertae sedis</taxon>
        <taxon>Chytridiomycota</taxon>
        <taxon>Chytridiomycota incertae sedis</taxon>
        <taxon>Chytridiomycetes</taxon>
        <taxon>Rhizophydiales</taxon>
        <taxon>Rhizophydiales incertae sedis</taxon>
        <taxon>Batrachochytrium</taxon>
    </lineage>
</organism>
<evidence type="ECO:0000256" key="1">
    <source>
        <dbReference type="PROSITE-ProRule" id="PRU00285"/>
    </source>
</evidence>
<name>A0ABQ8FG09_9FUNG</name>
<dbReference type="InterPro" id="IPR008978">
    <property type="entry name" value="HSP20-like_chaperone"/>
</dbReference>
<dbReference type="PROSITE" id="PS01031">
    <property type="entry name" value="SHSP"/>
    <property type="match status" value="1"/>
</dbReference>
<comment type="caution">
    <text evidence="4">The sequence shown here is derived from an EMBL/GenBank/DDBJ whole genome shotgun (WGS) entry which is preliminary data.</text>
</comment>
<accession>A0ABQ8FG09</accession>
<dbReference type="Pfam" id="PF00011">
    <property type="entry name" value="HSP20"/>
    <property type="match status" value="1"/>
</dbReference>
<evidence type="ECO:0000259" key="3">
    <source>
        <dbReference type="PROSITE" id="PS01031"/>
    </source>
</evidence>
<keyword evidence="5" id="KW-1185">Reference proteome</keyword>
<sequence length="148" mass="15919">MPAHSNQLAMFMNSPLSLWSYGSTQSAVSPQFDVWTTPDSINVKANLPGIPKEAIRAYINNYSNSLVIEGGYTPPDHLPVLAATTPSAGSSLCRRIYSHSSFYHAIGMPSTIDAAAITAKFDQDVLTIKVPTTHAASTTAQRLRIPIS</sequence>
<comment type="similarity">
    <text evidence="1 2">Belongs to the small heat shock protein (HSP20) family.</text>
</comment>
<dbReference type="Gene3D" id="2.60.40.790">
    <property type="match status" value="1"/>
</dbReference>
<gene>
    <name evidence="4" type="ORF">BASA50_004307</name>
</gene>
<evidence type="ECO:0000313" key="4">
    <source>
        <dbReference type="EMBL" id="KAH6597702.1"/>
    </source>
</evidence>
<dbReference type="Proteomes" id="UP001648503">
    <property type="component" value="Unassembled WGS sequence"/>
</dbReference>
<feature type="domain" description="SHSP" evidence="3">
    <location>
        <begin position="23"/>
        <end position="148"/>
    </location>
</feature>
<reference evidence="4 5" key="1">
    <citation type="submission" date="2021-02" db="EMBL/GenBank/DDBJ databases">
        <title>Variation within the Batrachochytrium salamandrivorans European outbreak.</title>
        <authorList>
            <person name="Kelly M."/>
            <person name="Pasmans F."/>
            <person name="Shea T.P."/>
            <person name="Munoz J.F."/>
            <person name="Carranza S."/>
            <person name="Cuomo C.A."/>
            <person name="Martel A."/>
        </authorList>
    </citation>
    <scope>NUCLEOTIDE SEQUENCE [LARGE SCALE GENOMIC DNA]</scope>
    <source>
        <strain evidence="4 5">AMFP18/2</strain>
    </source>
</reference>
<dbReference type="EMBL" id="JAFCIX010000136">
    <property type="protein sequence ID" value="KAH6597702.1"/>
    <property type="molecule type" value="Genomic_DNA"/>
</dbReference>
<evidence type="ECO:0000256" key="2">
    <source>
        <dbReference type="RuleBase" id="RU003616"/>
    </source>
</evidence>
<dbReference type="SUPFAM" id="SSF49764">
    <property type="entry name" value="HSP20-like chaperones"/>
    <property type="match status" value="1"/>
</dbReference>
<dbReference type="InterPro" id="IPR002068">
    <property type="entry name" value="A-crystallin/Hsp20_dom"/>
</dbReference>
<evidence type="ECO:0000313" key="5">
    <source>
        <dbReference type="Proteomes" id="UP001648503"/>
    </source>
</evidence>